<keyword evidence="2" id="KW-1185">Reference proteome</keyword>
<evidence type="ECO:0000313" key="1">
    <source>
        <dbReference type="EMBL" id="CAF1644988.1"/>
    </source>
</evidence>
<reference evidence="1" key="1">
    <citation type="submission" date="2021-02" db="EMBL/GenBank/DDBJ databases">
        <authorList>
            <person name="Nowell W R."/>
        </authorList>
    </citation>
    <scope>NUCLEOTIDE SEQUENCE</scope>
</reference>
<name>A0A816EA97_ADIRI</name>
<dbReference type="AlphaFoldDB" id="A0A816EA97"/>
<dbReference type="Proteomes" id="UP000663828">
    <property type="component" value="Unassembled WGS sequence"/>
</dbReference>
<accession>A0A816EA97</accession>
<dbReference type="SUPFAM" id="SSF48484">
    <property type="entry name" value="Lipoxigenase"/>
    <property type="match status" value="1"/>
</dbReference>
<evidence type="ECO:0000313" key="2">
    <source>
        <dbReference type="Proteomes" id="UP000663828"/>
    </source>
</evidence>
<gene>
    <name evidence="1" type="ORF">XAT740_LOCUS53977</name>
</gene>
<organism evidence="1 2">
    <name type="scientific">Adineta ricciae</name>
    <name type="common">Rotifer</name>
    <dbReference type="NCBI Taxonomy" id="249248"/>
    <lineage>
        <taxon>Eukaryota</taxon>
        <taxon>Metazoa</taxon>
        <taxon>Spiralia</taxon>
        <taxon>Gnathifera</taxon>
        <taxon>Rotifera</taxon>
        <taxon>Eurotatoria</taxon>
        <taxon>Bdelloidea</taxon>
        <taxon>Adinetida</taxon>
        <taxon>Adinetidae</taxon>
        <taxon>Adineta</taxon>
    </lineage>
</organism>
<protein>
    <submittedName>
        <fullName evidence="1">Uncharacterized protein</fullName>
    </submittedName>
</protein>
<dbReference type="Gene3D" id="1.20.245.10">
    <property type="entry name" value="Lipoxygenase-1, Domain 5"/>
    <property type="match status" value="1"/>
</dbReference>
<dbReference type="EMBL" id="CAJNOR010009475">
    <property type="protein sequence ID" value="CAF1644988.1"/>
    <property type="molecule type" value="Genomic_DNA"/>
</dbReference>
<sequence length="176" mass="20560">RVEIDPDDDNDEKRVDKDVCDDKLPVDSYMMDFIDDLCKQLGIPGITSLKRFVDVLSQLIADSTGIHEHVGQISDYMIDPRFIGAKLQEGREMQNIQTYTQILILTVVTGLRMPGIMEDWSHLIEHNQDYEKNLKNYHDFKSQLRKLSKCVDERNKTRRYPFQSFNPRFIECSTSV</sequence>
<proteinExistence type="predicted"/>
<feature type="non-terminal residue" evidence="1">
    <location>
        <position position="1"/>
    </location>
</feature>
<dbReference type="InterPro" id="IPR036226">
    <property type="entry name" value="LipOase_C_sf"/>
</dbReference>
<comment type="caution">
    <text evidence="1">The sequence shown here is derived from an EMBL/GenBank/DDBJ whole genome shotgun (WGS) entry which is preliminary data.</text>
</comment>